<dbReference type="PANTHER" id="PTHR46101">
    <property type="match status" value="1"/>
</dbReference>
<reference evidence="8 9" key="1">
    <citation type="submission" date="2024-09" db="EMBL/GenBank/DDBJ databases">
        <authorList>
            <person name="Sun Q."/>
            <person name="Mori K."/>
        </authorList>
    </citation>
    <scope>NUCLEOTIDE SEQUENCE [LARGE SCALE GENOMIC DNA]</scope>
    <source>
        <strain evidence="8 9">JCM 4557</strain>
    </source>
</reference>
<dbReference type="Pfam" id="PF00282">
    <property type="entry name" value="Pyridoxal_deC"/>
    <property type="match status" value="1"/>
</dbReference>
<keyword evidence="3" id="KW-0210">Decarboxylase</keyword>
<dbReference type="InterPro" id="IPR002129">
    <property type="entry name" value="PyrdxlP-dep_de-COase"/>
</dbReference>
<dbReference type="InterPro" id="IPR051151">
    <property type="entry name" value="Group_II_Decarboxylase"/>
</dbReference>
<name>A0ABV6TCF7_9ACTN</name>
<feature type="region of interest" description="Disordered" evidence="7">
    <location>
        <begin position="1"/>
        <end position="24"/>
    </location>
</feature>
<evidence type="ECO:0000313" key="9">
    <source>
        <dbReference type="Proteomes" id="UP001589887"/>
    </source>
</evidence>
<evidence type="ECO:0000256" key="2">
    <source>
        <dbReference type="ARBA" id="ARBA00009533"/>
    </source>
</evidence>
<proteinExistence type="inferred from homology"/>
<dbReference type="InterPro" id="IPR015421">
    <property type="entry name" value="PyrdxlP-dep_Trfase_major"/>
</dbReference>
<evidence type="ECO:0000313" key="8">
    <source>
        <dbReference type="EMBL" id="MFC0843474.1"/>
    </source>
</evidence>
<organism evidence="8 9">
    <name type="scientific">Streptomyces noboritoensis</name>
    <dbReference type="NCBI Taxonomy" id="67337"/>
    <lineage>
        <taxon>Bacteria</taxon>
        <taxon>Bacillati</taxon>
        <taxon>Actinomycetota</taxon>
        <taxon>Actinomycetes</taxon>
        <taxon>Kitasatosporales</taxon>
        <taxon>Streptomycetaceae</taxon>
        <taxon>Streptomyces</taxon>
    </lineage>
</organism>
<protein>
    <submittedName>
        <fullName evidence="8">Pyridoxal-dependent decarboxylase</fullName>
    </submittedName>
</protein>
<keyword evidence="5 6" id="KW-0456">Lyase</keyword>
<dbReference type="InterPro" id="IPR015424">
    <property type="entry name" value="PyrdxlP-dep_Trfase"/>
</dbReference>
<dbReference type="Gene3D" id="3.40.640.10">
    <property type="entry name" value="Type I PLP-dependent aspartate aminotransferase-like (Major domain)"/>
    <property type="match status" value="1"/>
</dbReference>
<evidence type="ECO:0000256" key="6">
    <source>
        <dbReference type="RuleBase" id="RU000382"/>
    </source>
</evidence>
<dbReference type="EMBL" id="JBHMQV010000007">
    <property type="protein sequence ID" value="MFC0843474.1"/>
    <property type="molecule type" value="Genomic_DNA"/>
</dbReference>
<dbReference type="SUPFAM" id="SSF53383">
    <property type="entry name" value="PLP-dependent transferases"/>
    <property type="match status" value="1"/>
</dbReference>
<keyword evidence="4 6" id="KW-0663">Pyridoxal phosphate</keyword>
<dbReference type="RefSeq" id="WP_394317248.1">
    <property type="nucleotide sequence ID" value="NZ_JBHMQV010000007.1"/>
</dbReference>
<accession>A0ABV6TCF7</accession>
<evidence type="ECO:0000256" key="5">
    <source>
        <dbReference type="ARBA" id="ARBA00023239"/>
    </source>
</evidence>
<evidence type="ECO:0000256" key="1">
    <source>
        <dbReference type="ARBA" id="ARBA00001933"/>
    </source>
</evidence>
<evidence type="ECO:0000256" key="7">
    <source>
        <dbReference type="SAM" id="MobiDB-lite"/>
    </source>
</evidence>
<sequence>MTSTPDPTRAKEPPAPGIPERRTTWTPVYPAETALHIGELPSDPLDDTAQVLALIAALRAKTPRIPGFANNLAVDPTDLGPTPGAQINNVAVPISNDASTIDTRAYEQAVVRFIAHTAQAHPEDAFGYVTPSDSEGLLFGLATARRWLPHAAVYASDQAHDSVATAADLLAMKLITIPTTRDGVMDPQALKSAALLQRRLHPHGGRGPGAIVVATIGTAMRGAYDDVTELRQSAATAGGVHVHADAACGGLIAAHAPSAPRWNFAHGADSLSVSGHEILGALIPCGVVLARPRHVAAPLLASTYAQATGQRHDRSRSGLAAFLLWCALRRLGHSGLRAHVLGCLATAEYAVEQLTLAGVHPTRTTDSLTVCFDRPAEWVVRKWHLVPEGPLARMVTADHVTRTSIDALCRDLRTP</sequence>
<dbReference type="PANTHER" id="PTHR46101:SF2">
    <property type="entry name" value="SERINE DECARBOXYLASE"/>
    <property type="match status" value="1"/>
</dbReference>
<keyword evidence="9" id="KW-1185">Reference proteome</keyword>
<evidence type="ECO:0000256" key="3">
    <source>
        <dbReference type="ARBA" id="ARBA00022793"/>
    </source>
</evidence>
<gene>
    <name evidence="8" type="ORF">ACFH04_06960</name>
</gene>
<comment type="similarity">
    <text evidence="2 6">Belongs to the group II decarboxylase family.</text>
</comment>
<comment type="caution">
    <text evidence="8">The sequence shown here is derived from an EMBL/GenBank/DDBJ whole genome shotgun (WGS) entry which is preliminary data.</text>
</comment>
<evidence type="ECO:0000256" key="4">
    <source>
        <dbReference type="ARBA" id="ARBA00022898"/>
    </source>
</evidence>
<dbReference type="Proteomes" id="UP001589887">
    <property type="component" value="Unassembled WGS sequence"/>
</dbReference>
<comment type="cofactor">
    <cofactor evidence="1 6">
        <name>pyridoxal 5'-phosphate</name>
        <dbReference type="ChEBI" id="CHEBI:597326"/>
    </cofactor>
</comment>